<proteinExistence type="predicted"/>
<dbReference type="EMBL" id="CM041536">
    <property type="protein sequence ID" value="KAI3371537.1"/>
    <property type="molecule type" value="Genomic_DNA"/>
</dbReference>
<feature type="non-terminal residue" evidence="1">
    <location>
        <position position="1"/>
    </location>
</feature>
<keyword evidence="2" id="KW-1185">Reference proteome</keyword>
<protein>
    <submittedName>
        <fullName evidence="1">Uncharacterized protein</fullName>
    </submittedName>
</protein>
<evidence type="ECO:0000313" key="2">
    <source>
        <dbReference type="Proteomes" id="UP000831701"/>
    </source>
</evidence>
<accession>A0ACB8WUP0</accession>
<organism evidence="1 2">
    <name type="scientific">Scortum barcoo</name>
    <name type="common">barcoo grunter</name>
    <dbReference type="NCBI Taxonomy" id="214431"/>
    <lineage>
        <taxon>Eukaryota</taxon>
        <taxon>Metazoa</taxon>
        <taxon>Chordata</taxon>
        <taxon>Craniata</taxon>
        <taxon>Vertebrata</taxon>
        <taxon>Euteleostomi</taxon>
        <taxon>Actinopterygii</taxon>
        <taxon>Neopterygii</taxon>
        <taxon>Teleostei</taxon>
        <taxon>Neoteleostei</taxon>
        <taxon>Acanthomorphata</taxon>
        <taxon>Eupercaria</taxon>
        <taxon>Centrarchiformes</taxon>
        <taxon>Terapontoidei</taxon>
        <taxon>Terapontidae</taxon>
        <taxon>Scortum</taxon>
    </lineage>
</organism>
<dbReference type="Proteomes" id="UP000831701">
    <property type="component" value="Chromosome 6"/>
</dbReference>
<evidence type="ECO:0000313" key="1">
    <source>
        <dbReference type="EMBL" id="KAI3371537.1"/>
    </source>
</evidence>
<name>A0ACB8WUP0_9TELE</name>
<comment type="caution">
    <text evidence="1">The sequence shown here is derived from an EMBL/GenBank/DDBJ whole genome shotgun (WGS) entry which is preliminary data.</text>
</comment>
<sequence length="1110" mass="123599">AVMARSSKSAARTLEDLTLDSGYGGAADSFRSSSASLCCSEAHGGNHWQLTDSMHSRHNSLDTVNTVLVEDAEILESTGQCAKLPELEDVPWSLGEVVSALSRDEEMSLPTPPQDVLLQLSVLVSRALVRVAKEAQRLSLRYAKCTKYEIQSAIKIVLSWSVSVSCISAALSALSQYNMSTEEDKFSRGKSARCGLVFNVGKFFRWMVDSRVAVRVHEHAAIYLAACMESLFRDVYARVLRSALLERDNGIPKFTVEILEQAVNGDAEIWGSLLPWQHLICGKNASGELWILRASVPEAGERLGKHVGESPKEQEGDPAYLLHAADWSVLSLPEGLNLHREQQRVGKSGDGNAYSQSELRSIEQCLLATRVGSISELSDLVSRAMHYLQPLYMKNHNNGTPIHQKSSVIHWAPEAIYTLCYFMHCHQMEWENPNVEPSKVTLQTERPFMVLPPLMEWVRVAVVHTEHRRSFSVDSDDVRQAARLLLPGVDCEPRQLRTDDCFCASRKLDAASTEAKFLQDLGFRMLSCGRTDLVKQAVNLLGPDGINSMSEQGMTPLMYACVRGDEAMVQMLLDAGADINSEVSADEVFTAILVSTLGWVKVKGRIIVMPCSRFNGFVSLSLTFLPPTYPTHPPVSLPQVPNSVHKHPSVFPETRQATPLTFAVLHGHVPVVQLLLDAKANVEGSLQDGMENYTETPLQLAAAAGNFELVSLLLERGADPMVGTMYRNGISTAPQGDMNSYSLAAAHGHRNVFRKLLSHTEKGKGDVLSLEEILAEGSELEGRSPSQIDLIRTGKAKLKALKEAMYHSAEHGHVDITIDIRSLGVPWTLHTWLESLRTCFHQHRRPLIQGLLKEFSCIEEEEYTEELITHGLPLMFQILRASKNEVISQQLSAIFTQCYGPYPIPKLAEIKRKQTSRLDPHFLNNKDMSDVTFLVEGKPFYAHKVLLFTASNRFKTLLANRPCGENTCIEISNVKYHIFQLVMQYLYFGGTEALHIRNTDVMELLSAAKFFQLEALQRHCEIICSKNINTETCVELYNHTKFLDAPDLASYIEGYFLKNMVILIELEPFKQLLYDAPPDSPGCDILQALEKTLAIRIQSIHLSSSKGSIV</sequence>
<gene>
    <name evidence="1" type="ORF">L3Q82_024123</name>
</gene>
<reference evidence="1" key="1">
    <citation type="submission" date="2022-04" db="EMBL/GenBank/DDBJ databases">
        <title>Jade perch genome.</title>
        <authorList>
            <person name="Chao B."/>
        </authorList>
    </citation>
    <scope>NUCLEOTIDE SEQUENCE</scope>
    <source>
        <strain evidence="1">CB-2022</strain>
    </source>
</reference>